<name>A0A7V7NX67_9VIBR</name>
<evidence type="ECO:0000313" key="1">
    <source>
        <dbReference type="EMBL" id="KAB0482391.1"/>
    </source>
</evidence>
<gene>
    <name evidence="1" type="ORF">F7Q91_03010</name>
</gene>
<evidence type="ECO:0000313" key="2">
    <source>
        <dbReference type="Proteomes" id="UP000423756"/>
    </source>
</evidence>
<dbReference type="EMBL" id="VZPX01000004">
    <property type="protein sequence ID" value="KAB0482391.1"/>
    <property type="molecule type" value="Genomic_DNA"/>
</dbReference>
<dbReference type="GeneID" id="77344814"/>
<reference evidence="1 2" key="1">
    <citation type="submission" date="2019-09" db="EMBL/GenBank/DDBJ databases">
        <title>Draft genome sequences of 48 bacterial type strains from the CCUG.</title>
        <authorList>
            <person name="Tunovic T."/>
            <person name="Pineiro-Iglesias B."/>
            <person name="Unosson C."/>
            <person name="Inganas E."/>
            <person name="Ohlen M."/>
            <person name="Cardew S."/>
            <person name="Jensie-Markopoulos S."/>
            <person name="Salva-Serra F."/>
            <person name="Jaen-Luchoro D."/>
            <person name="Karlsson R."/>
            <person name="Svensson-Stadler L."/>
            <person name="Chun J."/>
            <person name="Moore E."/>
        </authorList>
    </citation>
    <scope>NUCLEOTIDE SEQUENCE [LARGE SCALE GENOMIC DNA]</scope>
    <source>
        <strain evidence="1 2">CCUG 48643</strain>
    </source>
</reference>
<dbReference type="RefSeq" id="WP_137406632.1">
    <property type="nucleotide sequence ID" value="NZ_AP025467.1"/>
</dbReference>
<dbReference type="AlphaFoldDB" id="A0A7V7NX67"/>
<proteinExistence type="predicted"/>
<sequence>MKKLLTVIALASILNGCGGGGGGSSTGTGDASSQSLKLTLNDLSTQVSEESEGTIRISTNKSDVSYELLVEDQSNKMVELSSVEPGLSWSVDDGKLTINGDSINKSSRTVIATIRAISGDDSAEATFNLELKNTSLDKTIEKVGIYVNNPLGVMDLTELNAISDAYLKVLDLLGVSASELNPTFDSVRFNLSLSEIDSALVEVSNGADEDVLDAKVILLESQINEYANQKVESINALAAMNNSLMTLPEVAISFDGSKTSFFIGNSEYGSFTFDGVWQYSSEYQFVGRLTDLSQNNCSI</sequence>
<accession>A0A7V7NX67</accession>
<protein>
    <submittedName>
        <fullName evidence="1">Uncharacterized protein</fullName>
    </submittedName>
</protein>
<organism evidence="1 2">
    <name type="scientific">Vibrio chagasii</name>
    <dbReference type="NCBI Taxonomy" id="170679"/>
    <lineage>
        <taxon>Bacteria</taxon>
        <taxon>Pseudomonadati</taxon>
        <taxon>Pseudomonadota</taxon>
        <taxon>Gammaproteobacteria</taxon>
        <taxon>Vibrionales</taxon>
        <taxon>Vibrionaceae</taxon>
        <taxon>Vibrio</taxon>
    </lineage>
</organism>
<dbReference type="Proteomes" id="UP000423756">
    <property type="component" value="Unassembled WGS sequence"/>
</dbReference>
<comment type="caution">
    <text evidence="1">The sequence shown here is derived from an EMBL/GenBank/DDBJ whole genome shotgun (WGS) entry which is preliminary data.</text>
</comment>